<comment type="caution">
    <text evidence="1">The sequence shown here is derived from an EMBL/GenBank/DDBJ whole genome shotgun (WGS) entry which is preliminary data.</text>
</comment>
<dbReference type="Proteomes" id="UP001596203">
    <property type="component" value="Unassembled WGS sequence"/>
</dbReference>
<proteinExistence type="predicted"/>
<dbReference type="Pfam" id="PF19953">
    <property type="entry name" value="EACC1"/>
    <property type="match status" value="1"/>
</dbReference>
<keyword evidence="2" id="KW-1185">Reference proteome</keyword>
<accession>A0ABW1KJ65</accession>
<evidence type="ECO:0000313" key="1">
    <source>
        <dbReference type="EMBL" id="MFC6021202.1"/>
    </source>
</evidence>
<sequence>MLLSVMSADRMEASRALEDWLRREPDLRGVRIRPVVTKAKPGEMGAVTDALEVIANHDAIVTAVAATIGIWLTARTRATRIRIRHGEREIEIESSRMKDAHQIAVQIVEQLAVPNGREESE</sequence>
<dbReference type="InterPro" id="IPR045428">
    <property type="entry name" value="EACC1"/>
</dbReference>
<name>A0ABW1KJ65_9ACTN</name>
<protein>
    <submittedName>
        <fullName evidence="1">Uncharacterized protein</fullName>
    </submittedName>
</protein>
<dbReference type="RefSeq" id="WP_377429141.1">
    <property type="nucleotide sequence ID" value="NZ_JBHSPR010000039.1"/>
</dbReference>
<organism evidence="1 2">
    <name type="scientific">Plantactinospora solaniradicis</name>
    <dbReference type="NCBI Taxonomy" id="1723736"/>
    <lineage>
        <taxon>Bacteria</taxon>
        <taxon>Bacillati</taxon>
        <taxon>Actinomycetota</taxon>
        <taxon>Actinomycetes</taxon>
        <taxon>Micromonosporales</taxon>
        <taxon>Micromonosporaceae</taxon>
        <taxon>Plantactinospora</taxon>
    </lineage>
</organism>
<reference evidence="2" key="1">
    <citation type="journal article" date="2019" name="Int. J. Syst. Evol. Microbiol.">
        <title>The Global Catalogue of Microorganisms (GCM) 10K type strain sequencing project: providing services to taxonomists for standard genome sequencing and annotation.</title>
        <authorList>
            <consortium name="The Broad Institute Genomics Platform"/>
            <consortium name="The Broad Institute Genome Sequencing Center for Infectious Disease"/>
            <person name="Wu L."/>
            <person name="Ma J."/>
        </authorList>
    </citation>
    <scope>NUCLEOTIDE SEQUENCE [LARGE SCALE GENOMIC DNA]</scope>
    <source>
        <strain evidence="2">ZS-35-S2</strain>
    </source>
</reference>
<evidence type="ECO:0000313" key="2">
    <source>
        <dbReference type="Proteomes" id="UP001596203"/>
    </source>
</evidence>
<dbReference type="EMBL" id="JBHSPR010000039">
    <property type="protein sequence ID" value="MFC6021202.1"/>
    <property type="molecule type" value="Genomic_DNA"/>
</dbReference>
<gene>
    <name evidence="1" type="ORF">ACFP2T_34140</name>
</gene>